<gene>
    <name evidence="4" type="ORF">FDP41_013411</name>
</gene>
<name>A0A6A5BSP5_NAEFO</name>
<dbReference type="SMART" id="SM00174">
    <property type="entry name" value="RHO"/>
    <property type="match status" value="1"/>
</dbReference>
<evidence type="ECO:0000256" key="2">
    <source>
        <dbReference type="ARBA" id="ARBA00023134"/>
    </source>
</evidence>
<dbReference type="PRINTS" id="PR00449">
    <property type="entry name" value="RASTRNSFRMNG"/>
</dbReference>
<dbReference type="VEuPathDB" id="AmoebaDB:FDP41_013411"/>
<protein>
    <submittedName>
        <fullName evidence="4">Uncharacterized protein</fullName>
    </submittedName>
</protein>
<dbReference type="GeneID" id="68120626"/>
<sequence length="432" mass="47514">MDVIKCVCVGDGAVGKTNLLISYTCDGIFPEDYVPTVLDNYCKTVEAVVPQQKVPSVMMNNSNQQQPQQQQIEEELAKMTKPVEDNHTTKSPNLSITSSNVMMKNTEQQQPSSSSSTSQNPSTSPRFASNKLNESNLSSTLSTTTTDDMAPFEKEETTFISLQLCDTSGQEEYDRLRSDLSDYASADVFLFCFSLDDPRSLENLHAKWYDEVTSYFQTHKHQGGGVLSLFGAIYSYFGFGGGSTTEEGAVTDSSTVTTNGDSQVTSAGHNIMDNIPPIILVGTKLDIVKTDSQSTSLNHSEINSTSDAPNSSSISSSSISPSSLSPSFMNNKIPTDTRRRNQSIYHMFGNIPKTSESPQLQKIREHALKVKKEIKAVAYVELSAKTMENVNEMFEQIVIPVVLKRRRAIERKRNTKSVTSTSSSSSHSTHSH</sequence>
<feature type="compositionally biased region" description="Low complexity" evidence="3">
    <location>
        <begin position="419"/>
        <end position="432"/>
    </location>
</feature>
<feature type="compositionally biased region" description="Low complexity" evidence="3">
    <location>
        <begin position="108"/>
        <end position="146"/>
    </location>
</feature>
<dbReference type="AlphaFoldDB" id="A0A6A5BSP5"/>
<feature type="compositionally biased region" description="Polar residues" evidence="3">
    <location>
        <begin position="293"/>
        <end position="310"/>
    </location>
</feature>
<dbReference type="OrthoDB" id="10261454at2759"/>
<feature type="region of interest" description="Disordered" evidence="3">
    <location>
        <begin position="105"/>
        <end position="150"/>
    </location>
</feature>
<comment type="caution">
    <text evidence="4">The sequence shown here is derived from an EMBL/GenBank/DDBJ whole genome shotgun (WGS) entry which is preliminary data.</text>
</comment>
<dbReference type="GO" id="GO:0003924">
    <property type="term" value="F:GTPase activity"/>
    <property type="evidence" value="ECO:0007669"/>
    <property type="project" value="InterPro"/>
</dbReference>
<dbReference type="GO" id="GO:0005525">
    <property type="term" value="F:GTP binding"/>
    <property type="evidence" value="ECO:0007669"/>
    <property type="project" value="UniProtKB-KW"/>
</dbReference>
<dbReference type="EMBL" id="VFQX01000019">
    <property type="protein sequence ID" value="KAF0980197.1"/>
    <property type="molecule type" value="Genomic_DNA"/>
</dbReference>
<dbReference type="InterPro" id="IPR027417">
    <property type="entry name" value="P-loop_NTPase"/>
</dbReference>
<keyword evidence="2" id="KW-0342">GTP-binding</keyword>
<dbReference type="GO" id="GO:0007264">
    <property type="term" value="P:small GTPase-mediated signal transduction"/>
    <property type="evidence" value="ECO:0007669"/>
    <property type="project" value="InterPro"/>
</dbReference>
<dbReference type="Pfam" id="PF00071">
    <property type="entry name" value="Ras"/>
    <property type="match status" value="2"/>
</dbReference>
<organism evidence="4 5">
    <name type="scientific">Naegleria fowleri</name>
    <name type="common">Brain eating amoeba</name>
    <dbReference type="NCBI Taxonomy" id="5763"/>
    <lineage>
        <taxon>Eukaryota</taxon>
        <taxon>Discoba</taxon>
        <taxon>Heterolobosea</taxon>
        <taxon>Tetramitia</taxon>
        <taxon>Eutetramitia</taxon>
        <taxon>Vahlkampfiidae</taxon>
        <taxon>Naegleria</taxon>
    </lineage>
</organism>
<evidence type="ECO:0000256" key="1">
    <source>
        <dbReference type="ARBA" id="ARBA00022741"/>
    </source>
</evidence>
<dbReference type="PROSITE" id="PS51420">
    <property type="entry name" value="RHO"/>
    <property type="match status" value="1"/>
</dbReference>
<dbReference type="Gene3D" id="3.40.50.300">
    <property type="entry name" value="P-loop containing nucleotide triphosphate hydrolases"/>
    <property type="match status" value="2"/>
</dbReference>
<dbReference type="PROSITE" id="PS51419">
    <property type="entry name" value="RAB"/>
    <property type="match status" value="1"/>
</dbReference>
<dbReference type="VEuPathDB" id="AmoebaDB:NF0071130"/>
<reference evidence="4 5" key="1">
    <citation type="journal article" date="2019" name="Sci. Rep.">
        <title>Nanopore sequencing improves the draft genome of the human pathogenic amoeba Naegleria fowleri.</title>
        <authorList>
            <person name="Liechti N."/>
            <person name="Schurch N."/>
            <person name="Bruggmann R."/>
            <person name="Wittwer M."/>
        </authorList>
    </citation>
    <scope>NUCLEOTIDE SEQUENCE [LARGE SCALE GENOMIC DNA]</scope>
    <source>
        <strain evidence="4 5">ATCC 30894</strain>
    </source>
</reference>
<keyword evidence="1" id="KW-0547">Nucleotide-binding</keyword>
<feature type="region of interest" description="Disordered" evidence="3">
    <location>
        <begin position="293"/>
        <end position="339"/>
    </location>
</feature>
<dbReference type="SUPFAM" id="SSF52540">
    <property type="entry name" value="P-loop containing nucleoside triphosphate hydrolases"/>
    <property type="match status" value="1"/>
</dbReference>
<dbReference type="VEuPathDB" id="AmoebaDB:NfTy_029110"/>
<dbReference type="Proteomes" id="UP000444721">
    <property type="component" value="Unassembled WGS sequence"/>
</dbReference>
<evidence type="ECO:0000256" key="3">
    <source>
        <dbReference type="SAM" id="MobiDB-lite"/>
    </source>
</evidence>
<keyword evidence="5" id="KW-1185">Reference proteome</keyword>
<dbReference type="RefSeq" id="XP_044564910.1">
    <property type="nucleotide sequence ID" value="XM_044704039.1"/>
</dbReference>
<dbReference type="PANTHER" id="PTHR24072">
    <property type="entry name" value="RHO FAMILY GTPASE"/>
    <property type="match status" value="1"/>
</dbReference>
<accession>A0A6A5BSP5</accession>
<feature type="region of interest" description="Disordered" evidence="3">
    <location>
        <begin position="412"/>
        <end position="432"/>
    </location>
</feature>
<feature type="compositionally biased region" description="Low complexity" evidence="3">
    <location>
        <begin position="311"/>
        <end position="327"/>
    </location>
</feature>
<evidence type="ECO:0000313" key="5">
    <source>
        <dbReference type="Proteomes" id="UP000444721"/>
    </source>
</evidence>
<dbReference type="InterPro" id="IPR003578">
    <property type="entry name" value="Small_GTPase_Rho"/>
</dbReference>
<dbReference type="InterPro" id="IPR001806">
    <property type="entry name" value="Small_GTPase"/>
</dbReference>
<proteinExistence type="predicted"/>
<evidence type="ECO:0000313" key="4">
    <source>
        <dbReference type="EMBL" id="KAF0980197.1"/>
    </source>
</evidence>